<evidence type="ECO:0000256" key="17">
    <source>
        <dbReference type="ARBA" id="ARBA00047899"/>
    </source>
</evidence>
<dbReference type="EMBL" id="BT126676">
    <property type="protein sequence ID" value="AEE61639.1"/>
    <property type="molecule type" value="mRNA"/>
</dbReference>
<keyword evidence="7" id="KW-0808">Transferase</keyword>
<evidence type="ECO:0000256" key="1">
    <source>
        <dbReference type="ARBA" id="ARBA00001946"/>
    </source>
</evidence>
<keyword evidence="14" id="KW-0460">Magnesium</keyword>
<evidence type="ECO:0000256" key="14">
    <source>
        <dbReference type="ARBA" id="ARBA00022842"/>
    </source>
</evidence>
<keyword evidence="12" id="KW-0472">Membrane</keyword>
<keyword evidence="15" id="KW-0809">Transit peptide</keyword>
<dbReference type="HOGENOM" id="CLU_022208_0_0_1"/>
<evidence type="ECO:0000256" key="7">
    <source>
        <dbReference type="ARBA" id="ARBA00022679"/>
    </source>
</evidence>
<evidence type="ECO:0000256" key="12">
    <source>
        <dbReference type="ARBA" id="ARBA00022792"/>
    </source>
</evidence>
<evidence type="ECO:0000256" key="4">
    <source>
        <dbReference type="ARBA" id="ARBA00004572"/>
    </source>
</evidence>
<evidence type="ECO:0000256" key="6">
    <source>
        <dbReference type="ARBA" id="ARBA00022527"/>
    </source>
</evidence>
<dbReference type="AlphaFoldDB" id="J3JTW7"/>
<dbReference type="GO" id="GO:0005743">
    <property type="term" value="C:mitochondrial inner membrane"/>
    <property type="evidence" value="ECO:0007669"/>
    <property type="project" value="UniProtKB-SubCell"/>
</dbReference>
<comment type="catalytic activity">
    <reaction evidence="17">
        <text>L-threonyl-[protein] + ATP = O-phospho-L-threonyl-[protein] + ADP + H(+)</text>
        <dbReference type="Rhea" id="RHEA:46608"/>
        <dbReference type="Rhea" id="RHEA-COMP:11060"/>
        <dbReference type="Rhea" id="RHEA-COMP:11605"/>
        <dbReference type="ChEBI" id="CHEBI:15378"/>
        <dbReference type="ChEBI" id="CHEBI:30013"/>
        <dbReference type="ChEBI" id="CHEBI:30616"/>
        <dbReference type="ChEBI" id="CHEBI:61977"/>
        <dbReference type="ChEBI" id="CHEBI:456216"/>
        <dbReference type="EC" id="2.7.11.1"/>
    </reaction>
</comment>
<dbReference type="InterPro" id="IPR051511">
    <property type="entry name" value="MitoQC_Scaffold_Kinases"/>
</dbReference>
<evidence type="ECO:0000256" key="9">
    <source>
        <dbReference type="ARBA" id="ARBA00022741"/>
    </source>
</evidence>
<evidence type="ECO:0000256" key="3">
    <source>
        <dbReference type="ARBA" id="ARBA00004514"/>
    </source>
</evidence>
<dbReference type="InterPro" id="IPR000719">
    <property type="entry name" value="Prot_kinase_dom"/>
</dbReference>
<evidence type="ECO:0000256" key="16">
    <source>
        <dbReference type="ARBA" id="ARBA00023128"/>
    </source>
</evidence>
<evidence type="ECO:0000256" key="13">
    <source>
        <dbReference type="ARBA" id="ARBA00022840"/>
    </source>
</evidence>
<dbReference type="OrthoDB" id="1405469at2759"/>
<evidence type="ECO:0000256" key="2">
    <source>
        <dbReference type="ARBA" id="ARBA00004434"/>
    </source>
</evidence>
<dbReference type="SMART" id="SM00220">
    <property type="entry name" value="S_TKc"/>
    <property type="match status" value="1"/>
</dbReference>
<evidence type="ECO:0000256" key="10">
    <source>
        <dbReference type="ARBA" id="ARBA00022777"/>
    </source>
</evidence>
<dbReference type="PROSITE" id="PS50011">
    <property type="entry name" value="PROTEIN_KINASE_DOM"/>
    <property type="match status" value="1"/>
</dbReference>
<organism evidence="20">
    <name type="scientific">Dendroctonus ponderosae</name>
    <name type="common">Mountain pine beetle</name>
    <dbReference type="NCBI Taxonomy" id="77166"/>
    <lineage>
        <taxon>Eukaryota</taxon>
        <taxon>Metazoa</taxon>
        <taxon>Ecdysozoa</taxon>
        <taxon>Arthropoda</taxon>
        <taxon>Hexapoda</taxon>
        <taxon>Insecta</taxon>
        <taxon>Pterygota</taxon>
        <taxon>Neoptera</taxon>
        <taxon>Endopterygota</taxon>
        <taxon>Coleoptera</taxon>
        <taxon>Polyphaga</taxon>
        <taxon>Cucujiformia</taxon>
        <taxon>Curculionidae</taxon>
        <taxon>Scolytinae</taxon>
        <taxon>Dendroctonus</taxon>
    </lineage>
</organism>
<protein>
    <recommendedName>
        <fullName evidence="5">non-specific serine/threonine protein kinase</fullName>
        <ecNumber evidence="5">2.7.11.1</ecNumber>
    </recommendedName>
</protein>
<evidence type="ECO:0000256" key="18">
    <source>
        <dbReference type="ARBA" id="ARBA00048679"/>
    </source>
</evidence>
<dbReference type="PROSITE" id="PS00108">
    <property type="entry name" value="PROTEIN_KINASE_ST"/>
    <property type="match status" value="1"/>
</dbReference>
<keyword evidence="12" id="KW-0999">Mitochondrion inner membrane</keyword>
<evidence type="ECO:0000256" key="5">
    <source>
        <dbReference type="ARBA" id="ARBA00012513"/>
    </source>
</evidence>
<feature type="domain" description="Protein kinase" evidence="19">
    <location>
        <begin position="166"/>
        <end position="494"/>
    </location>
</feature>
<dbReference type="Gene3D" id="1.10.510.10">
    <property type="entry name" value="Transferase(Phosphotransferase) domain 1"/>
    <property type="match status" value="1"/>
</dbReference>
<proteinExistence type="evidence at transcript level"/>
<evidence type="ECO:0000259" key="19">
    <source>
        <dbReference type="PROSITE" id="PS50011"/>
    </source>
</evidence>
<sequence>MSLRAIGGKLIKHGTTIIKQANRGKVPGKPPTRAICHSVAPLKSSAPVRESEFLQRNKYYVFRNLGIQVTQKARRVLIEDVLNRVGNKTESGVLHKSPRNSFFGNSAPLLSLVGVAAVGQGLLTKDEELEGVCWEIRQSMSKIQWNRMFHPAQNTAENSPMNLEGFTFGKPIAKGANAVVYEVATNIPNNVGGSTEFPLALKMMFNYDIQSNSLAILKAMHRETVPAPVYFNCHGIADYELSFLNMTRHLPPHPNIVKILSVFTDYIPELEKCREMYPAALPKRIDPAGEGRNMSLFILMNRYERNLQEFLDLQDELSLRTSVVLLTQLLEGVAHMVAHNIAHRDLKADNILLDLSDAKTPLAVISDFGCCLAEKSTDLSVSYTTFDIEKGGNTALMALEIISKKPGPFSKLNYHKSDLWAVGAIGFEIFGLPNPFYGDKTVRLSSMTYSDEDLPSLPQSVPAIFNRLLKNLLRRDPGERLNAEIAANVCQLFLWGPSSWLANASKFPSYGEIVEWLLNLTAKVLCESGRKQGNRHSLTYPEYLLISTFLCRVKLQNIKAALAWIRDDEI</sequence>
<keyword evidence="6" id="KW-0723">Serine/threonine-protein kinase</keyword>
<dbReference type="InterPro" id="IPR008271">
    <property type="entry name" value="Ser/Thr_kinase_AS"/>
</dbReference>
<dbReference type="PANTHER" id="PTHR22972:SF7">
    <property type="entry name" value="SERINE_THREONINE-PROTEIN KINASE PINK1, MITOCHONDRIAL"/>
    <property type="match status" value="1"/>
</dbReference>
<dbReference type="GO" id="GO:0090141">
    <property type="term" value="P:positive regulation of mitochondrial fission"/>
    <property type="evidence" value="ECO:0007669"/>
    <property type="project" value="TreeGrafter"/>
</dbReference>
<keyword evidence="8" id="KW-0479">Metal-binding</keyword>
<keyword evidence="9" id="KW-0547">Nucleotide-binding</keyword>
<dbReference type="Pfam" id="PF00069">
    <property type="entry name" value="Pkinase"/>
    <property type="match status" value="1"/>
</dbReference>
<keyword evidence="16" id="KW-0496">Mitochondrion</keyword>
<comment type="catalytic activity">
    <reaction evidence="18">
        <text>L-seryl-[protein] + ATP = O-phospho-L-seryl-[protein] + ADP + H(+)</text>
        <dbReference type="Rhea" id="RHEA:17989"/>
        <dbReference type="Rhea" id="RHEA-COMP:9863"/>
        <dbReference type="Rhea" id="RHEA-COMP:11604"/>
        <dbReference type="ChEBI" id="CHEBI:15378"/>
        <dbReference type="ChEBI" id="CHEBI:29999"/>
        <dbReference type="ChEBI" id="CHEBI:30616"/>
        <dbReference type="ChEBI" id="CHEBI:83421"/>
        <dbReference type="ChEBI" id="CHEBI:456216"/>
        <dbReference type="EC" id="2.7.11.1"/>
    </reaction>
</comment>
<dbReference type="SUPFAM" id="SSF56112">
    <property type="entry name" value="Protein kinase-like (PK-like)"/>
    <property type="match status" value="1"/>
</dbReference>
<dbReference type="GO" id="GO:0005524">
    <property type="term" value="F:ATP binding"/>
    <property type="evidence" value="ECO:0007669"/>
    <property type="project" value="UniProtKB-KW"/>
</dbReference>
<keyword evidence="11" id="KW-1000">Mitochondrion outer membrane</keyword>
<comment type="cofactor">
    <cofactor evidence="1">
        <name>Mg(2+)</name>
        <dbReference type="ChEBI" id="CHEBI:18420"/>
    </cofactor>
</comment>
<evidence type="ECO:0000256" key="8">
    <source>
        <dbReference type="ARBA" id="ARBA00022723"/>
    </source>
</evidence>
<evidence type="ECO:0000256" key="11">
    <source>
        <dbReference type="ARBA" id="ARBA00022787"/>
    </source>
</evidence>
<evidence type="ECO:0000256" key="15">
    <source>
        <dbReference type="ARBA" id="ARBA00022946"/>
    </source>
</evidence>
<dbReference type="EC" id="2.7.11.1" evidence="5"/>
<dbReference type="InterPro" id="IPR011009">
    <property type="entry name" value="Kinase-like_dom_sf"/>
</dbReference>
<dbReference type="GO" id="GO:0046872">
    <property type="term" value="F:metal ion binding"/>
    <property type="evidence" value="ECO:0007669"/>
    <property type="project" value="UniProtKB-KW"/>
</dbReference>
<keyword evidence="13" id="KW-0067">ATP-binding</keyword>
<dbReference type="GO" id="GO:0000422">
    <property type="term" value="P:autophagy of mitochondrion"/>
    <property type="evidence" value="ECO:0007669"/>
    <property type="project" value="TreeGrafter"/>
</dbReference>
<dbReference type="PANTHER" id="PTHR22972">
    <property type="entry name" value="SERINE/THREONINE PROTEIN KINASE"/>
    <property type="match status" value="1"/>
</dbReference>
<dbReference type="GO" id="GO:0005741">
    <property type="term" value="C:mitochondrial outer membrane"/>
    <property type="evidence" value="ECO:0007669"/>
    <property type="project" value="UniProtKB-SubCell"/>
</dbReference>
<dbReference type="GO" id="GO:0042981">
    <property type="term" value="P:regulation of apoptotic process"/>
    <property type="evidence" value="ECO:0007669"/>
    <property type="project" value="TreeGrafter"/>
</dbReference>
<evidence type="ECO:0000313" key="20">
    <source>
        <dbReference type="EMBL" id="AEE61639.1"/>
    </source>
</evidence>
<dbReference type="GO" id="GO:0004674">
    <property type="term" value="F:protein serine/threonine kinase activity"/>
    <property type="evidence" value="ECO:0007669"/>
    <property type="project" value="UniProtKB-KW"/>
</dbReference>
<reference evidence="20" key="1">
    <citation type="journal article" date="2012" name="Insect Biochem. Mol. Biol.">
        <title>Transcriptome and full-length cDNA resources for the mountain pine beetle, Dendroctonus ponderosae Hopkins, a major insect pest of pine forests.</title>
        <authorList>
            <person name="Keeling C.I."/>
            <person name="Henderson H."/>
            <person name="Li M."/>
            <person name="Yuen M."/>
            <person name="Clark E.L."/>
            <person name="Fraser J.D."/>
            <person name="Huber D.P."/>
            <person name="Liao N.Y."/>
            <person name="Roderick Docking T."/>
            <person name="Birol I."/>
            <person name="Chan S.K."/>
            <person name="Taylor G.A."/>
            <person name="Palmquist D."/>
            <person name="Jones S.J."/>
            <person name="Bohlmann J."/>
        </authorList>
    </citation>
    <scope>NUCLEOTIDE SEQUENCE</scope>
    <source>
        <tissue evidence="20">Midgut and adhering fatbody of emerged adults of both sexes after feeding on lodgepole pine for up to 64 h</tissue>
    </source>
</reference>
<comment type="subcellular location">
    <subcellularLocation>
        <location evidence="3">Cytoplasm</location>
        <location evidence="3">Cytosol</location>
    </subcellularLocation>
    <subcellularLocation>
        <location evidence="2">Mitochondrion inner membrane</location>
        <topology evidence="2">Single-pass membrane protein</topology>
    </subcellularLocation>
    <subcellularLocation>
        <location evidence="4">Mitochondrion outer membrane</location>
        <topology evidence="4">Single-pass membrane protein</topology>
    </subcellularLocation>
</comment>
<keyword evidence="10" id="KW-0418">Kinase</keyword>
<accession>J3JTW7</accession>
<dbReference type="GO" id="GO:0005829">
    <property type="term" value="C:cytosol"/>
    <property type="evidence" value="ECO:0007669"/>
    <property type="project" value="UniProtKB-SubCell"/>
</dbReference>
<name>J3JTW7_DENPD</name>